<comment type="similarity">
    <text evidence="2">Belongs to the MGMT family.</text>
</comment>
<gene>
    <name evidence="11" type="primary">ogt</name>
    <name evidence="11" type="ORF">MBBWO_09890</name>
</gene>
<dbReference type="InterPro" id="IPR008332">
    <property type="entry name" value="MethylG_MeTrfase_N"/>
</dbReference>
<feature type="domain" description="Methylguanine DNA methyltransferase ribonuclease-like" evidence="10">
    <location>
        <begin position="5"/>
        <end position="71"/>
    </location>
</feature>
<dbReference type="InterPro" id="IPR001497">
    <property type="entry name" value="MethylDNA_cys_MeTrfase_AS"/>
</dbReference>
<keyword evidence="6" id="KW-0227">DNA damage</keyword>
<evidence type="ECO:0000259" key="10">
    <source>
        <dbReference type="Pfam" id="PF02870"/>
    </source>
</evidence>
<dbReference type="CDD" id="cd06445">
    <property type="entry name" value="ATase"/>
    <property type="match status" value="1"/>
</dbReference>
<proteinExistence type="inferred from homology"/>
<evidence type="ECO:0000313" key="12">
    <source>
        <dbReference type="Proteomes" id="UP000245577"/>
    </source>
</evidence>
<organism evidence="11 12">
    <name type="scientific">Methanobrevibacter woesei</name>
    <dbReference type="NCBI Taxonomy" id="190976"/>
    <lineage>
        <taxon>Archaea</taxon>
        <taxon>Methanobacteriati</taxon>
        <taxon>Methanobacteriota</taxon>
        <taxon>Methanomada group</taxon>
        <taxon>Methanobacteria</taxon>
        <taxon>Methanobacteriales</taxon>
        <taxon>Methanobacteriaceae</taxon>
        <taxon>Methanobrevibacter</taxon>
    </lineage>
</organism>
<evidence type="ECO:0000256" key="4">
    <source>
        <dbReference type="ARBA" id="ARBA00022603"/>
    </source>
</evidence>
<evidence type="ECO:0000256" key="3">
    <source>
        <dbReference type="ARBA" id="ARBA00011918"/>
    </source>
</evidence>
<feature type="domain" description="Methylated-DNA-[protein]-cysteine S-methyltransferase DNA binding" evidence="9">
    <location>
        <begin position="81"/>
        <end position="166"/>
    </location>
</feature>
<keyword evidence="7" id="KW-0234">DNA repair</keyword>
<dbReference type="GO" id="GO:0003908">
    <property type="term" value="F:methylated-DNA-[protein]-cysteine S-methyltransferase activity"/>
    <property type="evidence" value="ECO:0007669"/>
    <property type="project" value="UniProtKB-EC"/>
</dbReference>
<dbReference type="Pfam" id="PF02870">
    <property type="entry name" value="Methyltransf_1N"/>
    <property type="match status" value="1"/>
</dbReference>
<evidence type="ECO:0000256" key="6">
    <source>
        <dbReference type="ARBA" id="ARBA00022763"/>
    </source>
</evidence>
<keyword evidence="5 11" id="KW-0808">Transferase</keyword>
<dbReference type="FunFam" id="1.10.10.10:FF:000214">
    <property type="entry name" value="Methylated-DNA--protein-cysteine methyltransferase"/>
    <property type="match status" value="1"/>
</dbReference>
<dbReference type="GO" id="GO:0032259">
    <property type="term" value="P:methylation"/>
    <property type="evidence" value="ECO:0007669"/>
    <property type="project" value="UniProtKB-KW"/>
</dbReference>
<evidence type="ECO:0000256" key="7">
    <source>
        <dbReference type="ARBA" id="ARBA00023204"/>
    </source>
</evidence>
<dbReference type="SUPFAM" id="SSF46767">
    <property type="entry name" value="Methylated DNA-protein cysteine methyltransferase, C-terminal domain"/>
    <property type="match status" value="1"/>
</dbReference>
<protein>
    <recommendedName>
        <fullName evidence="3">methylated-DNA--[protein]-cysteine S-methyltransferase</fullName>
        <ecNumber evidence="3">2.1.1.63</ecNumber>
    </recommendedName>
</protein>
<dbReference type="SUPFAM" id="SSF53155">
    <property type="entry name" value="Methylated DNA-protein cysteine methyltransferase domain"/>
    <property type="match status" value="1"/>
</dbReference>
<keyword evidence="4 11" id="KW-0489">Methyltransferase</keyword>
<dbReference type="InterPro" id="IPR014048">
    <property type="entry name" value="MethylDNA_cys_MeTrfase_DNA-bd"/>
</dbReference>
<accession>A0A2U1S7R9</accession>
<evidence type="ECO:0000256" key="1">
    <source>
        <dbReference type="ARBA" id="ARBA00001286"/>
    </source>
</evidence>
<dbReference type="Gene3D" id="1.10.10.10">
    <property type="entry name" value="Winged helix-like DNA-binding domain superfamily/Winged helix DNA-binding domain"/>
    <property type="match status" value="1"/>
</dbReference>
<dbReference type="EC" id="2.1.1.63" evidence="3"/>
<dbReference type="InterPro" id="IPR036631">
    <property type="entry name" value="MGMT_N_sf"/>
</dbReference>
<dbReference type="AlphaFoldDB" id="A0A2U1S7R9"/>
<reference evidence="11 12" key="1">
    <citation type="submission" date="2017-03" db="EMBL/GenBank/DDBJ databases">
        <title>Genome sequence of Methanobrevibacter wosei.</title>
        <authorList>
            <person name="Poehlein A."/>
            <person name="Seedorf H."/>
            <person name="Daniel R."/>
        </authorList>
    </citation>
    <scope>NUCLEOTIDE SEQUENCE [LARGE SCALE GENOMIC DNA]</scope>
    <source>
        <strain evidence="11 12">DSM 11979</strain>
    </source>
</reference>
<dbReference type="PANTHER" id="PTHR10815">
    <property type="entry name" value="METHYLATED-DNA--PROTEIN-CYSTEINE METHYLTRANSFERASE"/>
    <property type="match status" value="1"/>
</dbReference>
<dbReference type="NCBIfam" id="TIGR00589">
    <property type="entry name" value="ogt"/>
    <property type="match status" value="1"/>
</dbReference>
<sequence length="180" mass="20126">MIKVIYKKTYDSPLGIINMRSDGEYLTGLWFDGSRDDKKHNYQGVFKDLDIFDETIDWLNSYFDGNNPDFTPKYKLENLTPFREEVFDIMNKIPYGEVITYNDIACEVASKRGIKKMSAQAVGGAVGWNPICIIIPCHRVVGSNGSLTGYGGGIENKIGLLKLEGIDLSKFSIPKKGNAL</sequence>
<dbReference type="PROSITE" id="PS00374">
    <property type="entry name" value="MGMT"/>
    <property type="match status" value="1"/>
</dbReference>
<dbReference type="GO" id="GO:0006281">
    <property type="term" value="P:DNA repair"/>
    <property type="evidence" value="ECO:0007669"/>
    <property type="project" value="UniProtKB-KW"/>
</dbReference>
<dbReference type="Gene3D" id="3.30.160.70">
    <property type="entry name" value="Methylated DNA-protein cysteine methyltransferase domain"/>
    <property type="match status" value="1"/>
</dbReference>
<dbReference type="InterPro" id="IPR036217">
    <property type="entry name" value="MethylDNA_cys_MeTrfase_DNAb"/>
</dbReference>
<evidence type="ECO:0000256" key="5">
    <source>
        <dbReference type="ARBA" id="ARBA00022679"/>
    </source>
</evidence>
<evidence type="ECO:0000259" key="9">
    <source>
        <dbReference type="Pfam" id="PF01035"/>
    </source>
</evidence>
<dbReference type="Proteomes" id="UP000245577">
    <property type="component" value="Unassembled WGS sequence"/>
</dbReference>
<name>A0A2U1S7R9_9EURY</name>
<dbReference type="InterPro" id="IPR036388">
    <property type="entry name" value="WH-like_DNA-bd_sf"/>
</dbReference>
<dbReference type="Pfam" id="PF01035">
    <property type="entry name" value="DNA_binding_1"/>
    <property type="match status" value="1"/>
</dbReference>
<evidence type="ECO:0000313" key="11">
    <source>
        <dbReference type="EMBL" id="PWB86135.1"/>
    </source>
</evidence>
<comment type="catalytic activity">
    <reaction evidence="8">
        <text>a 6-O-methyl-2'-deoxyguanosine in DNA + L-cysteinyl-[protein] = S-methyl-L-cysteinyl-[protein] + a 2'-deoxyguanosine in DNA</text>
        <dbReference type="Rhea" id="RHEA:24000"/>
        <dbReference type="Rhea" id="RHEA-COMP:10131"/>
        <dbReference type="Rhea" id="RHEA-COMP:10132"/>
        <dbReference type="Rhea" id="RHEA-COMP:11367"/>
        <dbReference type="Rhea" id="RHEA-COMP:11368"/>
        <dbReference type="ChEBI" id="CHEBI:29950"/>
        <dbReference type="ChEBI" id="CHEBI:82612"/>
        <dbReference type="ChEBI" id="CHEBI:85445"/>
        <dbReference type="ChEBI" id="CHEBI:85448"/>
        <dbReference type="EC" id="2.1.1.63"/>
    </reaction>
</comment>
<evidence type="ECO:0000256" key="2">
    <source>
        <dbReference type="ARBA" id="ARBA00008711"/>
    </source>
</evidence>
<comment type="catalytic activity">
    <reaction evidence="1">
        <text>a 4-O-methyl-thymidine in DNA + L-cysteinyl-[protein] = a thymidine in DNA + S-methyl-L-cysteinyl-[protein]</text>
        <dbReference type="Rhea" id="RHEA:53428"/>
        <dbReference type="Rhea" id="RHEA-COMP:10131"/>
        <dbReference type="Rhea" id="RHEA-COMP:10132"/>
        <dbReference type="Rhea" id="RHEA-COMP:13555"/>
        <dbReference type="Rhea" id="RHEA-COMP:13556"/>
        <dbReference type="ChEBI" id="CHEBI:29950"/>
        <dbReference type="ChEBI" id="CHEBI:82612"/>
        <dbReference type="ChEBI" id="CHEBI:137386"/>
        <dbReference type="ChEBI" id="CHEBI:137387"/>
        <dbReference type="EC" id="2.1.1.63"/>
    </reaction>
</comment>
<dbReference type="EMBL" id="MZGU01000004">
    <property type="protein sequence ID" value="PWB86135.1"/>
    <property type="molecule type" value="Genomic_DNA"/>
</dbReference>
<comment type="caution">
    <text evidence="11">The sequence shown here is derived from an EMBL/GenBank/DDBJ whole genome shotgun (WGS) entry which is preliminary data.</text>
</comment>
<keyword evidence="12" id="KW-1185">Reference proteome</keyword>
<evidence type="ECO:0000256" key="8">
    <source>
        <dbReference type="ARBA" id="ARBA00049348"/>
    </source>
</evidence>
<dbReference type="PANTHER" id="PTHR10815:SF5">
    <property type="entry name" value="METHYLATED-DNA--PROTEIN-CYSTEINE METHYLTRANSFERASE"/>
    <property type="match status" value="1"/>
</dbReference>